<evidence type="ECO:0000313" key="2">
    <source>
        <dbReference type="Proteomes" id="UP000285773"/>
    </source>
</evidence>
<accession>A0A414CM08</accession>
<organism evidence="1 2">
    <name type="scientific">Streptococcus parasanguinis</name>
    <dbReference type="NCBI Taxonomy" id="1318"/>
    <lineage>
        <taxon>Bacteria</taxon>
        <taxon>Bacillati</taxon>
        <taxon>Bacillota</taxon>
        <taxon>Bacilli</taxon>
        <taxon>Lactobacillales</taxon>
        <taxon>Streptococcaceae</taxon>
        <taxon>Streptococcus</taxon>
    </lineage>
</organism>
<comment type="caution">
    <text evidence="1">The sequence shown here is derived from an EMBL/GenBank/DDBJ whole genome shotgun (WGS) entry which is preliminary data.</text>
</comment>
<sequence length="214" mass="25634">MNNKEFEDLFYKVPEGVDYADILEDVDLEDVPEETIQKLTSLLDSDDDYLRYQSSRLLTIWGIREGFDVLTQMFSQGQLEWMISHRLHGYDDTNRIFLYDIVNYWASRYDLGEEKIARGEIYPYVCKIIEQAETGYYDISKIYRLVSEEHYTEYIPYLKHFLSTIMDKPEDNYWRIHDTLKLFLKVEPDYVTQLLKEKQKSLGDFGIEDKGERH</sequence>
<evidence type="ECO:0008006" key="3">
    <source>
        <dbReference type="Google" id="ProtNLM"/>
    </source>
</evidence>
<protein>
    <recommendedName>
        <fullName evidence="3">HEAT repeat domain-containing protein</fullName>
    </recommendedName>
</protein>
<proteinExistence type="predicted"/>
<gene>
    <name evidence="1" type="ORF">DW820_02215</name>
</gene>
<reference evidence="1 2" key="1">
    <citation type="submission" date="2018-08" db="EMBL/GenBank/DDBJ databases">
        <title>A genome reference for cultivated species of the human gut microbiota.</title>
        <authorList>
            <person name="Zou Y."/>
            <person name="Xue W."/>
            <person name="Luo G."/>
        </authorList>
    </citation>
    <scope>NUCLEOTIDE SEQUENCE [LARGE SCALE GENOMIC DNA]</scope>
    <source>
        <strain evidence="1 2">AM33-3BH</strain>
    </source>
</reference>
<dbReference type="Proteomes" id="UP000285773">
    <property type="component" value="Unassembled WGS sequence"/>
</dbReference>
<dbReference type="EMBL" id="QSIO01000001">
    <property type="protein sequence ID" value="RHC95963.1"/>
    <property type="molecule type" value="Genomic_DNA"/>
</dbReference>
<name>A0A414CM08_STRPA</name>
<dbReference type="RefSeq" id="WP_118095317.1">
    <property type="nucleotide sequence ID" value="NZ_JADMSI010000002.1"/>
</dbReference>
<evidence type="ECO:0000313" key="1">
    <source>
        <dbReference type="EMBL" id="RHC95963.1"/>
    </source>
</evidence>
<dbReference type="AlphaFoldDB" id="A0A414CM08"/>